<accession>A0A8S1TCJ3</accession>
<sequence length="399" mass="47118">MYQKILSLIYSQSLNESQSQIETEIPKRSQKLSQMISIINMNEFFQFPEKLIQDATIIINEFSNDNIDIYIQDESILKISGFFTIFINQKSFQIVLNFSFFLNYPQQIFNVSIENKSIDDKEVKLSSFFHSSQGEKWISLNNYLTESKLWLNHQNVKRVIQEVKELLTNHFPYHKQKQQQKYFSNELFEMNQQKQADQKDKDEQINIKVEIDNHGKDIGNKNKCTSPIPLYSQGIPGTGGLHLKEESQMQVQITKFAIQLMKEHRNDIASLKQQLQSLKLYKQQQEGIQIQIIWLRQKLDFDIELAANLFYMQQQQISLINNTQQKPLDEIIDFDDLSQQLLEIAAKDRACSDCYQFISKKFKKQLLDYTTLYQATYELAGQQFELKLLMNKIYYNKLT</sequence>
<dbReference type="Proteomes" id="UP000689195">
    <property type="component" value="Unassembled WGS sequence"/>
</dbReference>
<dbReference type="OrthoDB" id="299537at2759"/>
<comment type="caution">
    <text evidence="2">The sequence shown here is derived from an EMBL/GenBank/DDBJ whole genome shotgun (WGS) entry which is preliminary data.</text>
</comment>
<evidence type="ECO:0000313" key="2">
    <source>
        <dbReference type="EMBL" id="CAD8149224.1"/>
    </source>
</evidence>
<name>A0A8S1TCJ3_9CILI</name>
<dbReference type="InterPro" id="IPR017916">
    <property type="entry name" value="SB_dom"/>
</dbReference>
<evidence type="ECO:0000259" key="1">
    <source>
        <dbReference type="Pfam" id="PF09454"/>
    </source>
</evidence>
<keyword evidence="3" id="KW-1185">Reference proteome</keyword>
<dbReference type="AlphaFoldDB" id="A0A8S1TCJ3"/>
<evidence type="ECO:0000313" key="3">
    <source>
        <dbReference type="Proteomes" id="UP000689195"/>
    </source>
</evidence>
<dbReference type="EMBL" id="CAJJDO010000019">
    <property type="protein sequence ID" value="CAD8149224.1"/>
    <property type="molecule type" value="Genomic_DNA"/>
</dbReference>
<gene>
    <name evidence="2" type="ORF">PPENT_87.1.T0190002</name>
</gene>
<proteinExistence type="predicted"/>
<reference evidence="2" key="1">
    <citation type="submission" date="2021-01" db="EMBL/GenBank/DDBJ databases">
        <authorList>
            <consortium name="Genoscope - CEA"/>
            <person name="William W."/>
        </authorList>
    </citation>
    <scope>NUCLEOTIDE SEQUENCE</scope>
</reference>
<dbReference type="Pfam" id="PF09454">
    <property type="entry name" value="Vps23_core"/>
    <property type="match status" value="1"/>
</dbReference>
<organism evidence="2 3">
    <name type="scientific">Paramecium pentaurelia</name>
    <dbReference type="NCBI Taxonomy" id="43138"/>
    <lineage>
        <taxon>Eukaryota</taxon>
        <taxon>Sar</taxon>
        <taxon>Alveolata</taxon>
        <taxon>Ciliophora</taxon>
        <taxon>Intramacronucleata</taxon>
        <taxon>Oligohymenophorea</taxon>
        <taxon>Peniculida</taxon>
        <taxon>Parameciidae</taxon>
        <taxon>Paramecium</taxon>
    </lineage>
</organism>
<feature type="domain" description="SB" evidence="1">
    <location>
        <begin position="335"/>
        <end position="392"/>
    </location>
</feature>
<protein>
    <recommendedName>
        <fullName evidence="1">SB domain-containing protein</fullName>
    </recommendedName>
</protein>